<proteinExistence type="predicted"/>
<organism evidence="2 3">
    <name type="scientific">Conexibacter arvalis</name>
    <dbReference type="NCBI Taxonomy" id="912552"/>
    <lineage>
        <taxon>Bacteria</taxon>
        <taxon>Bacillati</taxon>
        <taxon>Actinomycetota</taxon>
        <taxon>Thermoleophilia</taxon>
        <taxon>Solirubrobacterales</taxon>
        <taxon>Conexibacteraceae</taxon>
        <taxon>Conexibacter</taxon>
    </lineage>
</organism>
<sequence length="104" mass="11077">MKLYVCWGTFNIPARRHPCRDALDALKAAGHDPEVVKAYGFGGFPNALNATSGRREVKQLTGQSWVPVLVTDEGEAIHDSDKIIAWAAAHPAADSGRVGAADGH</sequence>
<dbReference type="SUPFAM" id="SSF52833">
    <property type="entry name" value="Thioredoxin-like"/>
    <property type="match status" value="1"/>
</dbReference>
<dbReference type="InterPro" id="IPR004045">
    <property type="entry name" value="Glutathione_S-Trfase_N"/>
</dbReference>
<dbReference type="Pfam" id="PF13409">
    <property type="entry name" value="GST_N_2"/>
    <property type="match status" value="1"/>
</dbReference>
<reference evidence="2 3" key="1">
    <citation type="submission" date="2020-08" db="EMBL/GenBank/DDBJ databases">
        <title>Genomic Encyclopedia of Archaeal and Bacterial Type Strains, Phase II (KMG-II): from individual species to whole genera.</title>
        <authorList>
            <person name="Goeker M."/>
        </authorList>
    </citation>
    <scope>NUCLEOTIDE SEQUENCE [LARGE SCALE GENOMIC DNA]</scope>
    <source>
        <strain evidence="2 3">DSM 23288</strain>
    </source>
</reference>
<name>A0A840IGG2_9ACTN</name>
<evidence type="ECO:0000313" key="3">
    <source>
        <dbReference type="Proteomes" id="UP000585272"/>
    </source>
</evidence>
<comment type="caution">
    <text evidence="2">The sequence shown here is derived from an EMBL/GenBank/DDBJ whole genome shotgun (WGS) entry which is preliminary data.</text>
</comment>
<evidence type="ECO:0000313" key="2">
    <source>
        <dbReference type="EMBL" id="MBB4663331.1"/>
    </source>
</evidence>
<protein>
    <recommendedName>
        <fullName evidence="1">GST N-terminal domain-containing protein</fullName>
    </recommendedName>
</protein>
<feature type="domain" description="GST N-terminal" evidence="1">
    <location>
        <begin position="54"/>
        <end position="88"/>
    </location>
</feature>
<dbReference type="RefSeq" id="WP_183343070.1">
    <property type="nucleotide sequence ID" value="NZ_JACHNU010000004.1"/>
</dbReference>
<accession>A0A840IGG2</accession>
<dbReference type="EMBL" id="JACHNU010000004">
    <property type="protein sequence ID" value="MBB4663331.1"/>
    <property type="molecule type" value="Genomic_DNA"/>
</dbReference>
<dbReference type="InterPro" id="IPR036249">
    <property type="entry name" value="Thioredoxin-like_sf"/>
</dbReference>
<gene>
    <name evidence="2" type="ORF">BDZ31_002926</name>
</gene>
<dbReference type="Proteomes" id="UP000585272">
    <property type="component" value="Unassembled WGS sequence"/>
</dbReference>
<dbReference type="AlphaFoldDB" id="A0A840IGG2"/>
<evidence type="ECO:0000259" key="1">
    <source>
        <dbReference type="Pfam" id="PF13409"/>
    </source>
</evidence>
<keyword evidence="3" id="KW-1185">Reference proteome</keyword>